<evidence type="ECO:0000313" key="2">
    <source>
        <dbReference type="EMBL" id="KAF8442180.1"/>
    </source>
</evidence>
<sequence>MTSSHAHHAHPHRYPPHPIPNPNSNSNTHPQPHVPNSDFRLPPLKSLNFQYRSPQQHDAPPAQDQPSYTAFDVTQDVSGAAPAHPTSVPTTNGASFSALGYSTPTPTSATSASAYLHRQPFAFQGQTSSQTQQQHDHDTWQQQHPHGANPPASTHPQTPSQVHPQVPASQTSSFARTTPLVPTTVDPAPPRVSSAFPAPPPKHRSTCPPPTTYTPNTSHSYTTSYHPSSTSASASYNASYSSPGYTTNTASPTFAPSTSPSFASPSANTTPSYPSHNAYPTPTSAYPHPPPSPTPTPTQPPQPHPHAHTPPHYVPPPTSASAYPFDDTRSSPAYGSQAPALPVRGHPQVQDTRYVIPRAASTCPHPFVRFAILSDSRVPIPDRARYHTQPKLTDARIDSRYEVYPHPTAPTSVPASAAVDARHPQSYSQHHEARSAYPHQGDSSRPGTSYAQGQPPAQVPPQTQSEVARSYPPESRATAYTQDKYTYPQSHAPEPSTRTGAGYAQDAPTRHGYPPGGPTRPPHTHDSRPAYPLGQEPHGTNKRTPPYVSEPRQSTGYVSTQDTRHGYAASEESALPSSYVQAEQRHGPPAPPQYVPSNADQRSSFGDSRSAGAYPGNNEPSRSGYPAADSVSVPVPLARAPPPASQHHLARQSGQPHSYSSTLTSYPQHTTSNYNGSPAPAPSSVPSQPQSYISPPQPAPHPSHSSHLSQSSPGHPPAQTVHSAHPTQTQTQPSHTLSHSQAQQQMHHPEASRPTFVSPADTMHARETRFPMSIIAEEERERQRERERERESEREKERERERELEREREREKQRERERESQREREKERERLAELREKELRERERDREREGIMHEVLKHCTVLYNFATRYGEWAFFHCPG</sequence>
<feature type="compositionally biased region" description="Polar residues" evidence="1">
    <location>
        <begin position="652"/>
        <end position="676"/>
    </location>
</feature>
<evidence type="ECO:0000313" key="3">
    <source>
        <dbReference type="Proteomes" id="UP001194468"/>
    </source>
</evidence>
<accession>A0AAD4GH36</accession>
<feature type="region of interest" description="Disordered" evidence="1">
    <location>
        <begin position="124"/>
        <end position="347"/>
    </location>
</feature>
<reference evidence="2" key="1">
    <citation type="submission" date="2019-10" db="EMBL/GenBank/DDBJ databases">
        <authorList>
            <consortium name="DOE Joint Genome Institute"/>
            <person name="Kuo A."/>
            <person name="Miyauchi S."/>
            <person name="Kiss E."/>
            <person name="Drula E."/>
            <person name="Kohler A."/>
            <person name="Sanchez-Garcia M."/>
            <person name="Andreopoulos B."/>
            <person name="Barry K.W."/>
            <person name="Bonito G."/>
            <person name="Buee M."/>
            <person name="Carver A."/>
            <person name="Chen C."/>
            <person name="Cichocki N."/>
            <person name="Clum A."/>
            <person name="Culley D."/>
            <person name="Crous P.W."/>
            <person name="Fauchery L."/>
            <person name="Girlanda M."/>
            <person name="Hayes R."/>
            <person name="Keri Z."/>
            <person name="LaButti K."/>
            <person name="Lipzen A."/>
            <person name="Lombard V."/>
            <person name="Magnuson J."/>
            <person name="Maillard F."/>
            <person name="Morin E."/>
            <person name="Murat C."/>
            <person name="Nolan M."/>
            <person name="Ohm R."/>
            <person name="Pangilinan J."/>
            <person name="Pereira M."/>
            <person name="Perotto S."/>
            <person name="Peter M."/>
            <person name="Riley R."/>
            <person name="Sitrit Y."/>
            <person name="Stielow B."/>
            <person name="Szollosi G."/>
            <person name="Zifcakova L."/>
            <person name="Stursova M."/>
            <person name="Spatafora J.W."/>
            <person name="Tedersoo L."/>
            <person name="Vaario L.-M."/>
            <person name="Yamada A."/>
            <person name="Yan M."/>
            <person name="Wang P."/>
            <person name="Xu J."/>
            <person name="Bruns T."/>
            <person name="Baldrian P."/>
            <person name="Vilgalys R."/>
            <person name="Henrissat B."/>
            <person name="Grigoriev I.V."/>
            <person name="Hibbett D."/>
            <person name="Nagy L.G."/>
            <person name="Martin F.M."/>
        </authorList>
    </citation>
    <scope>NUCLEOTIDE SEQUENCE</scope>
    <source>
        <strain evidence="2">BED1</strain>
    </source>
</reference>
<feature type="compositionally biased region" description="Polar residues" evidence="1">
    <location>
        <begin position="551"/>
        <end position="561"/>
    </location>
</feature>
<feature type="compositionally biased region" description="Low complexity" evidence="1">
    <location>
        <begin position="702"/>
        <end position="713"/>
    </location>
</feature>
<protein>
    <submittedName>
        <fullName evidence="2">Uncharacterized protein</fullName>
    </submittedName>
</protein>
<dbReference type="AlphaFoldDB" id="A0AAD4GH36"/>
<feature type="region of interest" description="Disordered" evidence="1">
    <location>
        <begin position="398"/>
        <end position="847"/>
    </location>
</feature>
<feature type="compositionally biased region" description="Low complexity" evidence="1">
    <location>
        <begin position="722"/>
        <end position="741"/>
    </location>
</feature>
<evidence type="ECO:0000256" key="1">
    <source>
        <dbReference type="SAM" id="MobiDB-lite"/>
    </source>
</evidence>
<name>A0AAD4GH36_BOLED</name>
<feature type="compositionally biased region" description="Low complexity" evidence="1">
    <location>
        <begin position="22"/>
        <end position="31"/>
    </location>
</feature>
<feature type="region of interest" description="Disordered" evidence="1">
    <location>
        <begin position="1"/>
        <end position="95"/>
    </location>
</feature>
<feature type="compositionally biased region" description="Polar residues" evidence="1">
    <location>
        <begin position="151"/>
        <end position="176"/>
    </location>
</feature>
<feature type="compositionally biased region" description="Low complexity" evidence="1">
    <location>
        <begin position="405"/>
        <end position="419"/>
    </location>
</feature>
<keyword evidence="3" id="KW-1185">Reference proteome</keyword>
<proteinExistence type="predicted"/>
<feature type="compositionally biased region" description="Pro residues" evidence="1">
    <location>
        <begin position="287"/>
        <end position="304"/>
    </location>
</feature>
<comment type="caution">
    <text evidence="2">The sequence shown here is derived from an EMBL/GenBank/DDBJ whole genome shotgun (WGS) entry which is preliminary data.</text>
</comment>
<reference evidence="2" key="2">
    <citation type="journal article" date="2020" name="Nat. Commun.">
        <title>Large-scale genome sequencing of mycorrhizal fungi provides insights into the early evolution of symbiotic traits.</title>
        <authorList>
            <person name="Miyauchi S."/>
            <person name="Kiss E."/>
            <person name="Kuo A."/>
            <person name="Drula E."/>
            <person name="Kohler A."/>
            <person name="Sanchez-Garcia M."/>
            <person name="Morin E."/>
            <person name="Andreopoulos B."/>
            <person name="Barry K.W."/>
            <person name="Bonito G."/>
            <person name="Buee M."/>
            <person name="Carver A."/>
            <person name="Chen C."/>
            <person name="Cichocki N."/>
            <person name="Clum A."/>
            <person name="Culley D."/>
            <person name="Crous P.W."/>
            <person name="Fauchery L."/>
            <person name="Girlanda M."/>
            <person name="Hayes R.D."/>
            <person name="Keri Z."/>
            <person name="LaButti K."/>
            <person name="Lipzen A."/>
            <person name="Lombard V."/>
            <person name="Magnuson J."/>
            <person name="Maillard F."/>
            <person name="Murat C."/>
            <person name="Nolan M."/>
            <person name="Ohm R.A."/>
            <person name="Pangilinan J."/>
            <person name="Pereira M.F."/>
            <person name="Perotto S."/>
            <person name="Peter M."/>
            <person name="Pfister S."/>
            <person name="Riley R."/>
            <person name="Sitrit Y."/>
            <person name="Stielow J.B."/>
            <person name="Szollosi G."/>
            <person name="Zifcakova L."/>
            <person name="Stursova M."/>
            <person name="Spatafora J.W."/>
            <person name="Tedersoo L."/>
            <person name="Vaario L.M."/>
            <person name="Yamada A."/>
            <person name="Yan M."/>
            <person name="Wang P."/>
            <person name="Xu J."/>
            <person name="Bruns T."/>
            <person name="Baldrian P."/>
            <person name="Vilgalys R."/>
            <person name="Dunand C."/>
            <person name="Henrissat B."/>
            <person name="Grigoriev I.V."/>
            <person name="Hibbett D."/>
            <person name="Nagy L.G."/>
            <person name="Martin F.M."/>
        </authorList>
    </citation>
    <scope>NUCLEOTIDE SEQUENCE</scope>
    <source>
        <strain evidence="2">BED1</strain>
    </source>
</reference>
<dbReference type="Proteomes" id="UP001194468">
    <property type="component" value="Unassembled WGS sequence"/>
</dbReference>
<feature type="compositionally biased region" description="Low complexity" evidence="1">
    <location>
        <begin position="452"/>
        <end position="464"/>
    </location>
</feature>
<feature type="compositionally biased region" description="Polar residues" evidence="1">
    <location>
        <begin position="478"/>
        <end position="489"/>
    </location>
</feature>
<feature type="compositionally biased region" description="Basic and acidic residues" evidence="1">
    <location>
        <begin position="777"/>
        <end position="847"/>
    </location>
</feature>
<feature type="compositionally biased region" description="Polar residues" evidence="1">
    <location>
        <begin position="595"/>
        <end position="607"/>
    </location>
</feature>
<gene>
    <name evidence="2" type="ORF">L210DRAFT_3197678</name>
</gene>
<dbReference type="EMBL" id="WHUW01000009">
    <property type="protein sequence ID" value="KAF8442180.1"/>
    <property type="molecule type" value="Genomic_DNA"/>
</dbReference>
<feature type="compositionally biased region" description="Low complexity" evidence="1">
    <location>
        <begin position="54"/>
        <end position="66"/>
    </location>
</feature>
<feature type="compositionally biased region" description="Basic residues" evidence="1">
    <location>
        <begin position="1"/>
        <end position="15"/>
    </location>
</feature>
<feature type="compositionally biased region" description="Low complexity" evidence="1">
    <location>
        <begin position="682"/>
        <end position="694"/>
    </location>
</feature>
<feature type="compositionally biased region" description="Low complexity" evidence="1">
    <location>
        <begin position="213"/>
        <end position="272"/>
    </location>
</feature>
<organism evidence="2 3">
    <name type="scientific">Boletus edulis BED1</name>
    <dbReference type="NCBI Taxonomy" id="1328754"/>
    <lineage>
        <taxon>Eukaryota</taxon>
        <taxon>Fungi</taxon>
        <taxon>Dikarya</taxon>
        <taxon>Basidiomycota</taxon>
        <taxon>Agaricomycotina</taxon>
        <taxon>Agaricomycetes</taxon>
        <taxon>Agaricomycetidae</taxon>
        <taxon>Boletales</taxon>
        <taxon>Boletineae</taxon>
        <taxon>Boletaceae</taxon>
        <taxon>Boletoideae</taxon>
        <taxon>Boletus</taxon>
    </lineage>
</organism>
<feature type="compositionally biased region" description="Low complexity" evidence="1">
    <location>
        <begin position="124"/>
        <end position="133"/>
    </location>
</feature>
<feature type="compositionally biased region" description="Polar residues" evidence="1">
    <location>
        <begin position="441"/>
        <end position="451"/>
    </location>
</feature>